<dbReference type="Pfam" id="PF03401">
    <property type="entry name" value="TctC"/>
    <property type="match status" value="1"/>
</dbReference>
<dbReference type="InterPro" id="IPR005064">
    <property type="entry name" value="BUG"/>
</dbReference>
<dbReference type="EMBL" id="CP065668">
    <property type="protein sequence ID" value="QPS10984.1"/>
    <property type="molecule type" value="Genomic_DNA"/>
</dbReference>
<dbReference type="Proteomes" id="UP000594778">
    <property type="component" value="Chromosome"/>
</dbReference>
<dbReference type="Gene3D" id="3.40.190.150">
    <property type="entry name" value="Bordetella uptake gene, domain 1"/>
    <property type="match status" value="1"/>
</dbReference>
<comment type="similarity">
    <text evidence="1">Belongs to the UPF0065 (bug) family.</text>
</comment>
<reference evidence="2 3" key="1">
    <citation type="submission" date="2020-12" db="EMBL/GenBank/DDBJ databases">
        <title>FDA dAtabase for Regulatory Grade micrObial Sequences (FDA-ARGOS): Supporting development and validation of Infectious Disease Dx tests.</title>
        <authorList>
            <person name="Sproer C."/>
            <person name="Gronow S."/>
            <person name="Severitt S."/>
            <person name="Schroder I."/>
            <person name="Tallon L."/>
            <person name="Sadzewicz L."/>
            <person name="Zhao X."/>
            <person name="Boylan J."/>
            <person name="Ott S."/>
            <person name="Bowen H."/>
            <person name="Vavikolanu K."/>
            <person name="Mehta A."/>
            <person name="Aluvathingal J."/>
            <person name="Nadendla S."/>
            <person name="Lowell S."/>
            <person name="Myers T."/>
            <person name="Yan Y."/>
            <person name="Sichtig H."/>
        </authorList>
    </citation>
    <scope>NUCLEOTIDE SEQUENCE [LARGE SCALE GENOMIC DNA]</scope>
    <source>
        <strain evidence="2 3">FDAARGOS_909</strain>
    </source>
</reference>
<dbReference type="AlphaFoldDB" id="A0A7T2S8R2"/>
<dbReference type="RefSeq" id="WP_183017459.1">
    <property type="nucleotide sequence ID" value="NZ_CP065668.1"/>
</dbReference>
<dbReference type="PANTHER" id="PTHR42928:SF5">
    <property type="entry name" value="BLR1237 PROTEIN"/>
    <property type="match status" value="1"/>
</dbReference>
<evidence type="ECO:0000313" key="3">
    <source>
        <dbReference type="Proteomes" id="UP000594778"/>
    </source>
</evidence>
<proteinExistence type="inferred from homology"/>
<gene>
    <name evidence="2" type="ORF">I6G66_13740</name>
</gene>
<evidence type="ECO:0000313" key="2">
    <source>
        <dbReference type="EMBL" id="QPS10984.1"/>
    </source>
</evidence>
<dbReference type="Gene3D" id="3.40.190.10">
    <property type="entry name" value="Periplasmic binding protein-like II"/>
    <property type="match status" value="1"/>
</dbReference>
<dbReference type="PIRSF" id="PIRSF017082">
    <property type="entry name" value="YflP"/>
    <property type="match status" value="1"/>
</dbReference>
<dbReference type="InterPro" id="IPR042100">
    <property type="entry name" value="Bug_dom1"/>
</dbReference>
<dbReference type="PANTHER" id="PTHR42928">
    <property type="entry name" value="TRICARBOXYLATE-BINDING PROTEIN"/>
    <property type="match status" value="1"/>
</dbReference>
<dbReference type="InterPro" id="IPR006311">
    <property type="entry name" value="TAT_signal"/>
</dbReference>
<accession>A0A7T2S8R2</accession>
<evidence type="ECO:0000256" key="1">
    <source>
        <dbReference type="ARBA" id="ARBA00006987"/>
    </source>
</evidence>
<organism evidence="2 3">
    <name type="scientific">Delftia acidovorans</name>
    <name type="common">Pseudomonas acidovorans</name>
    <name type="synonym">Comamonas acidovorans</name>
    <dbReference type="NCBI Taxonomy" id="80866"/>
    <lineage>
        <taxon>Bacteria</taxon>
        <taxon>Pseudomonadati</taxon>
        <taxon>Pseudomonadota</taxon>
        <taxon>Betaproteobacteria</taxon>
        <taxon>Burkholderiales</taxon>
        <taxon>Comamonadaceae</taxon>
        <taxon>Delftia</taxon>
    </lineage>
</organism>
<protein>
    <submittedName>
        <fullName evidence="2">Tripartite tricarboxylate transporter substrate binding protein</fullName>
    </submittedName>
</protein>
<sequence>MAHHHPTFQPGRRTALGALSAFAAWTAAPGAAALAREPATFPSKPVTIVVPYSAGGGTDIVGRLVAQRLSQLWQQSVVVDNRTGANGVIGSSHVAKAPPDGHTLLLVVGSHAINPVLMKSLPYDTMKAFTPVTNIATSPMVLVVAADGPYRKLPDLIDAARGQGGQELAVGYSEGQTRLTGEMIRQAGSLRMAGVAYKGGAPIMVDIIGGHLPAGVTSVLTALPHVHSGRLRVVGVAARERMAIFPDAMTFAEAGLQGVESLSWYGLFGPAGLPDAVVTQLHRDLLKATADPAVARQLQEQGARVDLTPPAEFGRFVASEAGKWAQVARRGGIRAD</sequence>
<dbReference type="SUPFAM" id="SSF53850">
    <property type="entry name" value="Periplasmic binding protein-like II"/>
    <property type="match status" value="1"/>
</dbReference>
<name>A0A7T2S8R2_DELAC</name>
<dbReference type="CDD" id="cd13578">
    <property type="entry name" value="PBP2_Bug27"/>
    <property type="match status" value="1"/>
</dbReference>
<dbReference type="PROSITE" id="PS51318">
    <property type="entry name" value="TAT"/>
    <property type="match status" value="1"/>
</dbReference>